<evidence type="ECO:0000259" key="11">
    <source>
        <dbReference type="Pfam" id="PF08234"/>
    </source>
</evidence>
<keyword evidence="7 9" id="KW-0131">Cell cycle</keyword>
<dbReference type="AlphaFoldDB" id="A0AAD9IKX8"/>
<keyword evidence="13" id="KW-1185">Reference proteome</keyword>
<evidence type="ECO:0000256" key="8">
    <source>
        <dbReference type="ARBA" id="ARBA00023328"/>
    </source>
</evidence>
<evidence type="ECO:0000256" key="1">
    <source>
        <dbReference type="ARBA" id="ARBA00004584"/>
    </source>
</evidence>
<comment type="function">
    <text evidence="9">Acts as a component of the essential kinetochore-associated NDC80 complex, which is required for chromosome segregation and spindle checkpoint activity.</text>
</comment>
<sequence length="232" mass="26137">MASQVDVQGLQRELKGFQSDLDIWTQKLVADCEQARTNHTGRVRELDGRSQHLASVKAELDEAALAMERRVQAERAREEEAQRRSESVLAEERALPALLEEQRRRAEEEAQVLSSQSEKLQAVEQQKRARLATLEQALHLYRDRLGLCFEQDPASERLRLVFTQIDPQAPEKRFSFAVRINGEAGRQAAYEVSDVTPAPPGVSALERHLSATGDFAQFVVGMRRAFVKLCSA</sequence>
<evidence type="ECO:0000256" key="6">
    <source>
        <dbReference type="ARBA" id="ARBA00023054"/>
    </source>
</evidence>
<protein>
    <recommendedName>
        <fullName evidence="9">Kinetochore protein SPC25</fullName>
    </recommendedName>
</protein>
<comment type="caution">
    <text evidence="12">The sequence shown here is derived from an EMBL/GenBank/DDBJ whole genome shotgun (WGS) entry which is preliminary data.</text>
</comment>
<dbReference type="Pfam" id="PF08234">
    <property type="entry name" value="Spindle_Spc25"/>
    <property type="match status" value="1"/>
</dbReference>
<evidence type="ECO:0000256" key="4">
    <source>
        <dbReference type="ARBA" id="ARBA00022618"/>
    </source>
</evidence>
<organism evidence="12 13">
    <name type="scientific">Prototheca wickerhamii</name>
    <dbReference type="NCBI Taxonomy" id="3111"/>
    <lineage>
        <taxon>Eukaryota</taxon>
        <taxon>Viridiplantae</taxon>
        <taxon>Chlorophyta</taxon>
        <taxon>core chlorophytes</taxon>
        <taxon>Trebouxiophyceae</taxon>
        <taxon>Chlorellales</taxon>
        <taxon>Chlorellaceae</taxon>
        <taxon>Prototheca</taxon>
    </lineage>
</organism>
<dbReference type="GO" id="GO:0005634">
    <property type="term" value="C:nucleus"/>
    <property type="evidence" value="ECO:0007669"/>
    <property type="project" value="UniProtKB-SubCell"/>
</dbReference>
<feature type="coiled-coil region" evidence="10">
    <location>
        <begin position="57"/>
        <end position="137"/>
    </location>
</feature>
<evidence type="ECO:0000313" key="13">
    <source>
        <dbReference type="Proteomes" id="UP001255856"/>
    </source>
</evidence>
<comment type="similarity">
    <text evidence="2 9">Belongs to the SPC25 family.</text>
</comment>
<comment type="subcellular location">
    <subcellularLocation>
        <location evidence="1">Chromosome</location>
        <location evidence="1">Centromere</location>
    </subcellularLocation>
    <subcellularLocation>
        <location evidence="9">Nucleus</location>
    </subcellularLocation>
    <subcellularLocation>
        <location evidence="9">Chromosome</location>
        <location evidence="9">Centromere</location>
        <location evidence="9">Kinetochore</location>
    </subcellularLocation>
</comment>
<keyword evidence="4 9" id="KW-0132">Cell division</keyword>
<evidence type="ECO:0000256" key="5">
    <source>
        <dbReference type="ARBA" id="ARBA00022776"/>
    </source>
</evidence>
<proteinExistence type="inferred from homology"/>
<evidence type="ECO:0000256" key="7">
    <source>
        <dbReference type="ARBA" id="ARBA00023306"/>
    </source>
</evidence>
<dbReference type="GO" id="GO:0051301">
    <property type="term" value="P:cell division"/>
    <property type="evidence" value="ECO:0007669"/>
    <property type="project" value="UniProtKB-UniRule"/>
</dbReference>
<dbReference type="InterPro" id="IPR013255">
    <property type="entry name" value="Spc25_C"/>
</dbReference>
<dbReference type="Proteomes" id="UP001255856">
    <property type="component" value="Unassembled WGS sequence"/>
</dbReference>
<dbReference type="EMBL" id="JASFZW010000005">
    <property type="protein sequence ID" value="KAK2078097.1"/>
    <property type="molecule type" value="Genomic_DNA"/>
</dbReference>
<evidence type="ECO:0000256" key="9">
    <source>
        <dbReference type="RuleBase" id="RU367150"/>
    </source>
</evidence>
<dbReference type="CDD" id="cd23784">
    <property type="entry name" value="RWD_Spc25"/>
    <property type="match status" value="1"/>
</dbReference>
<feature type="domain" description="Chromosome segregation protein Spc25 C-terminal" evidence="11">
    <location>
        <begin position="156"/>
        <end position="227"/>
    </location>
</feature>
<reference evidence="12" key="1">
    <citation type="submission" date="2021-01" db="EMBL/GenBank/DDBJ databases">
        <authorList>
            <person name="Eckstrom K.M.E."/>
        </authorList>
    </citation>
    <scope>NUCLEOTIDE SEQUENCE</scope>
    <source>
        <strain evidence="12">UVCC 0001</strain>
    </source>
</reference>
<keyword evidence="9" id="KW-0995">Kinetochore</keyword>
<gene>
    <name evidence="12" type="ORF">QBZ16_003965</name>
</gene>
<keyword evidence="8 9" id="KW-0137">Centromere</keyword>
<dbReference type="InterPro" id="IPR045143">
    <property type="entry name" value="Spc25"/>
</dbReference>
<dbReference type="PANTHER" id="PTHR14281:SF0">
    <property type="entry name" value="KINETOCHORE PROTEIN SPC25"/>
    <property type="match status" value="1"/>
</dbReference>
<keyword evidence="9" id="KW-0539">Nucleus</keyword>
<evidence type="ECO:0000256" key="2">
    <source>
        <dbReference type="ARBA" id="ARBA00006379"/>
    </source>
</evidence>
<keyword evidence="5 9" id="KW-0498">Mitosis</keyword>
<comment type="subunit">
    <text evidence="9">Component of the NDC80 complex.</text>
</comment>
<dbReference type="Gene3D" id="3.30.457.50">
    <property type="entry name" value="Chromosome segregation protein Spc25"/>
    <property type="match status" value="1"/>
</dbReference>
<keyword evidence="6 10" id="KW-0175">Coiled coil</keyword>
<evidence type="ECO:0000256" key="10">
    <source>
        <dbReference type="SAM" id="Coils"/>
    </source>
</evidence>
<dbReference type="GO" id="GO:0007059">
    <property type="term" value="P:chromosome segregation"/>
    <property type="evidence" value="ECO:0007669"/>
    <property type="project" value="InterPro"/>
</dbReference>
<accession>A0AAD9IKX8</accession>
<evidence type="ECO:0000313" key="12">
    <source>
        <dbReference type="EMBL" id="KAK2078097.1"/>
    </source>
</evidence>
<name>A0AAD9IKX8_PROWI</name>
<evidence type="ECO:0000256" key="3">
    <source>
        <dbReference type="ARBA" id="ARBA00022454"/>
    </source>
</evidence>
<keyword evidence="3 9" id="KW-0158">Chromosome</keyword>
<dbReference type="GO" id="GO:0031262">
    <property type="term" value="C:Ndc80 complex"/>
    <property type="evidence" value="ECO:0007669"/>
    <property type="project" value="InterPro"/>
</dbReference>
<dbReference type="PANTHER" id="PTHR14281">
    <property type="entry name" value="KINETOCHORE PROTEIN SPC25-RELATED"/>
    <property type="match status" value="1"/>
</dbReference>